<dbReference type="RefSeq" id="WP_345414550.1">
    <property type="nucleotide sequence ID" value="NZ_BAABHO010000016.1"/>
</dbReference>
<dbReference type="EMBL" id="BAABHO010000016">
    <property type="protein sequence ID" value="GAA4788725.1"/>
    <property type="molecule type" value="Genomic_DNA"/>
</dbReference>
<sequence>MTTEGEASGASQSRSGRDRISDAAYELFARHGVRDVGVDAVVARAGTAKMTFYRNFPTKNDLIVSFLARRERLWTEQWLIHESSQRGRRPAERLLAIFDLFDEWFAREDFEGCSFLTTMMEVNDPDDVVFRAAIGHLARIRSYLGDLAVEAGIDGPEDFARQWHILMKGSIMAAHEGDRRAAAAARELGVLLLASHGLAAGPDQVRDFSPK</sequence>
<dbReference type="InterPro" id="IPR036271">
    <property type="entry name" value="Tet_transcr_reg_TetR-rel_C_sf"/>
</dbReference>
<dbReference type="InterPro" id="IPR001647">
    <property type="entry name" value="HTH_TetR"/>
</dbReference>
<dbReference type="PROSITE" id="PS50977">
    <property type="entry name" value="HTH_TETR_2"/>
    <property type="match status" value="1"/>
</dbReference>
<dbReference type="Proteomes" id="UP001500928">
    <property type="component" value="Unassembled WGS sequence"/>
</dbReference>
<dbReference type="InterPro" id="IPR009057">
    <property type="entry name" value="Homeodomain-like_sf"/>
</dbReference>
<dbReference type="InterPro" id="IPR050109">
    <property type="entry name" value="HTH-type_TetR-like_transc_reg"/>
</dbReference>
<dbReference type="Pfam" id="PF00440">
    <property type="entry name" value="TetR_N"/>
    <property type="match status" value="1"/>
</dbReference>
<name>A0ABP9B2H0_9PSEU</name>
<keyword evidence="1 2" id="KW-0238">DNA-binding</keyword>
<dbReference type="PANTHER" id="PTHR30055">
    <property type="entry name" value="HTH-TYPE TRANSCRIPTIONAL REGULATOR RUTR"/>
    <property type="match status" value="1"/>
</dbReference>
<dbReference type="SUPFAM" id="SSF48498">
    <property type="entry name" value="Tetracyclin repressor-like, C-terminal domain"/>
    <property type="match status" value="1"/>
</dbReference>
<evidence type="ECO:0000256" key="1">
    <source>
        <dbReference type="ARBA" id="ARBA00023125"/>
    </source>
</evidence>
<proteinExistence type="predicted"/>
<dbReference type="PANTHER" id="PTHR30055:SF200">
    <property type="entry name" value="HTH-TYPE TRANSCRIPTIONAL REPRESSOR BDCR"/>
    <property type="match status" value="1"/>
</dbReference>
<comment type="caution">
    <text evidence="4">The sequence shown here is derived from an EMBL/GenBank/DDBJ whole genome shotgun (WGS) entry which is preliminary data.</text>
</comment>
<accession>A0ABP9B2H0</accession>
<evidence type="ECO:0000256" key="2">
    <source>
        <dbReference type="PROSITE-ProRule" id="PRU00335"/>
    </source>
</evidence>
<feature type="DNA-binding region" description="H-T-H motif" evidence="2">
    <location>
        <begin position="37"/>
        <end position="56"/>
    </location>
</feature>
<organism evidence="4 5">
    <name type="scientific">Actinomycetospora chlora</name>
    <dbReference type="NCBI Taxonomy" id="663608"/>
    <lineage>
        <taxon>Bacteria</taxon>
        <taxon>Bacillati</taxon>
        <taxon>Actinomycetota</taxon>
        <taxon>Actinomycetes</taxon>
        <taxon>Pseudonocardiales</taxon>
        <taxon>Pseudonocardiaceae</taxon>
        <taxon>Actinomycetospora</taxon>
    </lineage>
</organism>
<keyword evidence="5" id="KW-1185">Reference proteome</keyword>
<protein>
    <recommendedName>
        <fullName evidence="3">HTH tetR-type domain-containing protein</fullName>
    </recommendedName>
</protein>
<evidence type="ECO:0000259" key="3">
    <source>
        <dbReference type="PROSITE" id="PS50977"/>
    </source>
</evidence>
<feature type="domain" description="HTH tetR-type" evidence="3">
    <location>
        <begin position="14"/>
        <end position="74"/>
    </location>
</feature>
<dbReference type="Gene3D" id="1.10.357.10">
    <property type="entry name" value="Tetracycline Repressor, domain 2"/>
    <property type="match status" value="1"/>
</dbReference>
<evidence type="ECO:0000313" key="4">
    <source>
        <dbReference type="EMBL" id="GAA4788725.1"/>
    </source>
</evidence>
<dbReference type="PRINTS" id="PR00455">
    <property type="entry name" value="HTHTETR"/>
</dbReference>
<evidence type="ECO:0000313" key="5">
    <source>
        <dbReference type="Proteomes" id="UP001500928"/>
    </source>
</evidence>
<reference evidence="5" key="1">
    <citation type="journal article" date="2019" name="Int. J. Syst. Evol. Microbiol.">
        <title>The Global Catalogue of Microorganisms (GCM) 10K type strain sequencing project: providing services to taxonomists for standard genome sequencing and annotation.</title>
        <authorList>
            <consortium name="The Broad Institute Genomics Platform"/>
            <consortium name="The Broad Institute Genome Sequencing Center for Infectious Disease"/>
            <person name="Wu L."/>
            <person name="Ma J."/>
        </authorList>
    </citation>
    <scope>NUCLEOTIDE SEQUENCE [LARGE SCALE GENOMIC DNA]</scope>
    <source>
        <strain evidence="5">JCM 17979</strain>
    </source>
</reference>
<dbReference type="SUPFAM" id="SSF46689">
    <property type="entry name" value="Homeodomain-like"/>
    <property type="match status" value="1"/>
</dbReference>
<gene>
    <name evidence="4" type="ORF">GCM10023200_24120</name>
</gene>